<reference evidence="1" key="1">
    <citation type="submission" date="2016-07" db="EMBL/GenBank/DDBJ databases">
        <authorList>
            <person name="Bretaudeau A."/>
        </authorList>
    </citation>
    <scope>NUCLEOTIDE SEQUENCE</scope>
    <source>
        <strain evidence="1">Rice</strain>
        <tissue evidence="1">Whole body</tissue>
    </source>
</reference>
<protein>
    <submittedName>
        <fullName evidence="1">SFRICE_000907</fullName>
    </submittedName>
</protein>
<evidence type="ECO:0000313" key="1">
    <source>
        <dbReference type="EMBL" id="SOQ38362.1"/>
    </source>
</evidence>
<name>A0A2H1VD87_SPOFR</name>
<dbReference type="EMBL" id="ODYU01001747">
    <property type="protein sequence ID" value="SOQ38362.1"/>
    <property type="molecule type" value="Genomic_DNA"/>
</dbReference>
<sequence length="97" mass="10896">MHPEHGRKPNDECVNRVQNARHFASHGSRMSGMADVNPFVNPYTTKNLLLVLNILTKQPDRVYTRHVLKNKLRIQESGVANLPTDAEPILLGGPPVY</sequence>
<dbReference type="AlphaFoldDB" id="A0A2H1VD87"/>
<proteinExistence type="predicted"/>
<gene>
    <name evidence="1" type="ORF">SFRICE_000907</name>
</gene>
<organism evidence="1">
    <name type="scientific">Spodoptera frugiperda</name>
    <name type="common">Fall armyworm</name>
    <dbReference type="NCBI Taxonomy" id="7108"/>
    <lineage>
        <taxon>Eukaryota</taxon>
        <taxon>Metazoa</taxon>
        <taxon>Ecdysozoa</taxon>
        <taxon>Arthropoda</taxon>
        <taxon>Hexapoda</taxon>
        <taxon>Insecta</taxon>
        <taxon>Pterygota</taxon>
        <taxon>Neoptera</taxon>
        <taxon>Endopterygota</taxon>
        <taxon>Lepidoptera</taxon>
        <taxon>Glossata</taxon>
        <taxon>Ditrysia</taxon>
        <taxon>Noctuoidea</taxon>
        <taxon>Noctuidae</taxon>
        <taxon>Amphipyrinae</taxon>
        <taxon>Spodoptera</taxon>
    </lineage>
</organism>
<accession>A0A2H1VD87</accession>